<evidence type="ECO:0000313" key="5">
    <source>
        <dbReference type="Proteomes" id="UP000295506"/>
    </source>
</evidence>
<evidence type="ECO:0000313" key="3">
    <source>
        <dbReference type="EMBL" id="TDT92014.1"/>
    </source>
</evidence>
<evidence type="ECO:0000259" key="1">
    <source>
        <dbReference type="Pfam" id="PF09989"/>
    </source>
</evidence>
<reference evidence="3 5" key="2">
    <citation type="submission" date="2019-03" db="EMBL/GenBank/DDBJ databases">
        <title>Genomic Encyclopedia of Type Strains, Phase IV (KMG-IV): sequencing the most valuable type-strain genomes for metagenomic binning, comparative biology and taxonomic classification.</title>
        <authorList>
            <person name="Goeker M."/>
        </authorList>
    </citation>
    <scope>NUCLEOTIDE SEQUENCE [LARGE SCALE GENOMIC DNA]</scope>
    <source>
        <strain evidence="3 5">DSM 101483</strain>
    </source>
</reference>
<dbReference type="RefSeq" id="WP_078063682.1">
    <property type="nucleotide sequence ID" value="NZ_CP014206.1"/>
</dbReference>
<dbReference type="Proteomes" id="UP000055611">
    <property type="component" value="Chromosome"/>
</dbReference>
<proteinExistence type="predicted"/>
<sequence length="755" mass="83411">MSRETRYPQESIRIGVPRILGMFETFPFWKTLLAKCGFEVVLSAPSDQALYEKGICSVMSDNICFPAKIAHGHVATLLEERVDRIFYPHVVHNDLEDAAAVNSFNCPIVSAYGEVLKGSMKLGQRGVPPLDSPAVSFRDEALLRKACQLYTRSLGVPRSRFRQAFDAALAAQSNCREGLVRQGRKVLDREHGHQRPLIVLAGRPYHADPLIEHGTSNILSELGADVIPADVVSGLCKPCWSEWGALSQWAYPNRVMKSAQWVADQESPYIQLVMLSSFGCGPDAFIADAISDVLNSSGKIFTLIKVDDVSNTGSIRLRLRSLIETLRWHPAQASSPTGTSTKSCLVKIEKPSTLITPFFSEYYSPLIPSALKPLGYNLHTLPPPDTISVEYGLRYTNNDTCYPAIITVGDIIKAFARGDYDPGNTAVAMTQTGGQCRASSYVPTIRRALAKAGYDGVPVYAISTKGSRMSDESTIKLNSRRFFRQALHGLLYADAIACMYHRCAVRERRAGEALGLRDKYLMAGAVCLESEPSSLLPLLAEAVDAFNGTIANEAPRPRVGVVGEIYLKYNSFSQMHIVDWLIAQGVEVSIPALSDFFLQYFVNTKINREQHLARFLPLDILEGPFEMMIARWNYRYKAALARFRLAEPAMTLARKAALASDITSLVNQYGEGWLIPADISYFATLGISNIISVQPFGCIANHIVAKGIERAIKQHYPSTNLLFVDFDPGNSEVNILNRLHYIIDAANTQCHGATR</sequence>
<dbReference type="Proteomes" id="UP000295506">
    <property type="component" value="Unassembled WGS sequence"/>
</dbReference>
<name>A0A126QM72_9BACT</name>
<organism evidence="3 5">
    <name type="scientific">Pseudodesulfovibrio indicus</name>
    <dbReference type="NCBI Taxonomy" id="1716143"/>
    <lineage>
        <taxon>Bacteria</taxon>
        <taxon>Pseudomonadati</taxon>
        <taxon>Thermodesulfobacteriota</taxon>
        <taxon>Desulfovibrionia</taxon>
        <taxon>Desulfovibrionales</taxon>
        <taxon>Desulfovibrionaceae</taxon>
    </lineage>
</organism>
<accession>A0A126QM72</accession>
<dbReference type="GO" id="GO:0016301">
    <property type="term" value="F:kinase activity"/>
    <property type="evidence" value="ECO:0007669"/>
    <property type="project" value="UniProtKB-KW"/>
</dbReference>
<evidence type="ECO:0000313" key="4">
    <source>
        <dbReference type="Proteomes" id="UP000055611"/>
    </source>
</evidence>
<dbReference type="EMBL" id="CP014206">
    <property type="protein sequence ID" value="AMK11011.1"/>
    <property type="molecule type" value="Genomic_DNA"/>
</dbReference>
<keyword evidence="4" id="KW-1185">Reference proteome</keyword>
<evidence type="ECO:0000313" key="2">
    <source>
        <dbReference type="EMBL" id="AMK11011.1"/>
    </source>
</evidence>
<dbReference type="PANTHER" id="PTHR32329">
    <property type="entry name" value="BIFUNCTIONAL PROTEIN [INCLUDES 2-HYDROXYACYL-COA DEHYDRATASE (N-TER) AND ITS ACTIVATOR DOMAIN (C_TERM)-RELATED"/>
    <property type="match status" value="1"/>
</dbReference>
<dbReference type="KEGG" id="dej:AWY79_07745"/>
<dbReference type="EMBL" id="SOBK01000001">
    <property type="protein sequence ID" value="TDT92014.1"/>
    <property type="molecule type" value="Genomic_DNA"/>
</dbReference>
<dbReference type="Pfam" id="PF09989">
    <property type="entry name" value="DUF2229"/>
    <property type="match status" value="1"/>
</dbReference>
<dbReference type="AlphaFoldDB" id="A0A126QM72"/>
<protein>
    <submittedName>
        <fullName evidence="3">Nucleotide-binding protein (Sugar kinase/HSP70/actin superfamily)</fullName>
    </submittedName>
</protein>
<dbReference type="PANTHER" id="PTHR32329:SF4">
    <property type="entry name" value="ACTIVATOR OF 2-HYDROXYACYL-COA DEHYDRATASE"/>
    <property type="match status" value="1"/>
</dbReference>
<reference evidence="2 4" key="1">
    <citation type="journal article" date="2016" name="Front. Microbiol.">
        <title>Genome Sequence of the Piezophilic, Mesophilic Sulfate-Reducing Bacterium Desulfovibrio indicus J2T.</title>
        <authorList>
            <person name="Cao J."/>
            <person name="Maignien L."/>
            <person name="Shao Z."/>
            <person name="Alain K."/>
            <person name="Jebbar M."/>
        </authorList>
    </citation>
    <scope>NUCLEOTIDE SEQUENCE [LARGE SCALE GENOMIC DNA]</scope>
    <source>
        <strain evidence="2 4">J2</strain>
    </source>
</reference>
<dbReference type="InterPro" id="IPR051805">
    <property type="entry name" value="Dehydratase_Activator_Redct"/>
</dbReference>
<feature type="domain" description="DUF2229" evidence="1">
    <location>
        <begin position="13"/>
        <end position="232"/>
    </location>
</feature>
<gene>
    <name evidence="2" type="ORF">AWY79_07745</name>
    <name evidence="3" type="ORF">EDC59_101418</name>
</gene>
<keyword evidence="3" id="KW-0808">Transferase</keyword>
<keyword evidence="3" id="KW-0418">Kinase</keyword>
<dbReference type="InterPro" id="IPR018709">
    <property type="entry name" value="CoA_activase_DUF2229"/>
</dbReference>